<evidence type="ECO:0000313" key="3">
    <source>
        <dbReference type="Proteomes" id="UP000612899"/>
    </source>
</evidence>
<reference evidence="2" key="1">
    <citation type="submission" date="2021-01" db="EMBL/GenBank/DDBJ databases">
        <title>Whole genome shotgun sequence of Rhizocola hellebori NBRC 109834.</title>
        <authorList>
            <person name="Komaki H."/>
            <person name="Tamura T."/>
        </authorList>
    </citation>
    <scope>NUCLEOTIDE SEQUENCE</scope>
    <source>
        <strain evidence="2">NBRC 109834</strain>
    </source>
</reference>
<dbReference type="InterPro" id="IPR002575">
    <property type="entry name" value="Aminoglycoside_PTrfase"/>
</dbReference>
<name>A0A8J3VK48_9ACTN</name>
<proteinExistence type="predicted"/>
<dbReference type="EMBL" id="BONY01000083">
    <property type="protein sequence ID" value="GIH10074.1"/>
    <property type="molecule type" value="Genomic_DNA"/>
</dbReference>
<evidence type="ECO:0000313" key="2">
    <source>
        <dbReference type="EMBL" id="GIH10074.1"/>
    </source>
</evidence>
<dbReference type="InterPro" id="IPR011009">
    <property type="entry name" value="Kinase-like_dom_sf"/>
</dbReference>
<evidence type="ECO:0000259" key="1">
    <source>
        <dbReference type="Pfam" id="PF01636"/>
    </source>
</evidence>
<accession>A0A8J3VK48</accession>
<dbReference type="AlphaFoldDB" id="A0A8J3VK48"/>
<feature type="domain" description="Aminoglycoside phosphotransferase" evidence="1">
    <location>
        <begin position="7"/>
        <end position="209"/>
    </location>
</feature>
<organism evidence="2 3">
    <name type="scientific">Rhizocola hellebori</name>
    <dbReference type="NCBI Taxonomy" id="1392758"/>
    <lineage>
        <taxon>Bacteria</taxon>
        <taxon>Bacillati</taxon>
        <taxon>Actinomycetota</taxon>
        <taxon>Actinomycetes</taxon>
        <taxon>Micromonosporales</taxon>
        <taxon>Micromonosporaceae</taxon>
        <taxon>Rhizocola</taxon>
    </lineage>
</organism>
<dbReference type="Pfam" id="PF01636">
    <property type="entry name" value="APH"/>
    <property type="match status" value="1"/>
</dbReference>
<dbReference type="Proteomes" id="UP000612899">
    <property type="component" value="Unassembled WGS sequence"/>
</dbReference>
<dbReference type="Gene3D" id="3.90.1200.10">
    <property type="match status" value="1"/>
</dbReference>
<dbReference type="SUPFAM" id="SSF56112">
    <property type="entry name" value="Protein kinase-like (PK-like)"/>
    <property type="match status" value="1"/>
</dbReference>
<gene>
    <name evidence="2" type="ORF">Rhe02_81410</name>
</gene>
<comment type="caution">
    <text evidence="2">The sequence shown here is derived from an EMBL/GenBank/DDBJ whole genome shotgun (WGS) entry which is preliminary data.</text>
</comment>
<keyword evidence="3" id="KW-1185">Reference proteome</keyword>
<sequence length="260" mass="28090">MAYGPDAVQRSAQALMVTHWLNLQGFPATEPILGLHPTLEPVVITGHDGELAVTFWVYYPQPKDDRPDFKVLGNLTKLLHQVAGAPPIPLPTYEPLRSLRHLLSTSTAKAVLGPEASAWLSARAATLANEANTLTSALGVGMIHGDLYAGNLLASGSGDVPWRLGDWDSVCIGLREIDLAPTAVAARFGLDASSIEQASDAYGFDVRAWPAFPVLREIRELSTLTALIRLAGTQPQSAKELNLRINSLRDGDTTIFWHPQ</sequence>
<protein>
    <recommendedName>
        <fullName evidence="1">Aminoglycoside phosphotransferase domain-containing protein</fullName>
    </recommendedName>
</protein>